<gene>
    <name evidence="4" type="ORF">CPC735_039580</name>
</gene>
<dbReference type="OrthoDB" id="5419542at2759"/>
<feature type="compositionally biased region" description="Basic residues" evidence="2">
    <location>
        <begin position="38"/>
        <end position="48"/>
    </location>
</feature>
<dbReference type="EMBL" id="ACFW01000014">
    <property type="protein sequence ID" value="EER28694.1"/>
    <property type="molecule type" value="Genomic_DNA"/>
</dbReference>
<organism evidence="4 5">
    <name type="scientific">Coccidioides posadasii (strain C735)</name>
    <name type="common">Valley fever fungus</name>
    <dbReference type="NCBI Taxonomy" id="222929"/>
    <lineage>
        <taxon>Eukaryota</taxon>
        <taxon>Fungi</taxon>
        <taxon>Dikarya</taxon>
        <taxon>Ascomycota</taxon>
        <taxon>Pezizomycotina</taxon>
        <taxon>Eurotiomycetes</taxon>
        <taxon>Eurotiomycetidae</taxon>
        <taxon>Onygenales</taxon>
        <taxon>Onygenaceae</taxon>
        <taxon>Coccidioides</taxon>
    </lineage>
</organism>
<evidence type="ECO:0000313" key="5">
    <source>
        <dbReference type="Proteomes" id="UP000009084"/>
    </source>
</evidence>
<feature type="region of interest" description="Disordered" evidence="2">
    <location>
        <begin position="104"/>
        <end position="123"/>
    </location>
</feature>
<keyword evidence="3" id="KW-1133">Transmembrane helix</keyword>
<evidence type="ECO:0000313" key="4">
    <source>
        <dbReference type="EMBL" id="EER28694.1"/>
    </source>
</evidence>
<evidence type="ECO:0000256" key="3">
    <source>
        <dbReference type="SAM" id="Phobius"/>
    </source>
</evidence>
<dbReference type="VEuPathDB" id="FungiDB:CPC735_039580"/>
<keyword evidence="1" id="KW-0175">Coiled coil</keyword>
<feature type="transmembrane region" description="Helical" evidence="3">
    <location>
        <begin position="324"/>
        <end position="342"/>
    </location>
</feature>
<feature type="compositionally biased region" description="Basic residues" evidence="2">
    <location>
        <begin position="104"/>
        <end position="121"/>
    </location>
</feature>
<keyword evidence="3" id="KW-0812">Transmembrane</keyword>
<keyword evidence="3" id="KW-0472">Membrane</keyword>
<accession>C5P306</accession>
<reference evidence="4 5" key="1">
    <citation type="journal article" date="2009" name="Genome Res.">
        <title>Comparative genomic analyses of the human fungal pathogens Coccidioides and their relatives.</title>
        <authorList>
            <person name="Sharpton T.J."/>
            <person name="Stajich J.E."/>
            <person name="Rounsley S.D."/>
            <person name="Gardner M.J."/>
            <person name="Wortman J.R."/>
            <person name="Jordar V.S."/>
            <person name="Maiti R."/>
            <person name="Kodira C.D."/>
            <person name="Neafsey D.E."/>
            <person name="Zeng Q."/>
            <person name="Hung C.-Y."/>
            <person name="McMahan C."/>
            <person name="Muszewska A."/>
            <person name="Grynberg M."/>
            <person name="Mandel M.A."/>
            <person name="Kellner E.M."/>
            <person name="Barker B.M."/>
            <person name="Galgiani J.N."/>
            <person name="Orbach M.J."/>
            <person name="Kirkland T.N."/>
            <person name="Cole G.T."/>
            <person name="Henn M.R."/>
            <person name="Birren B.W."/>
            <person name="Taylor J.W."/>
        </authorList>
    </citation>
    <scope>NUCLEOTIDE SEQUENCE [LARGE SCALE GENOMIC DNA]</scope>
    <source>
        <strain evidence="5">C735</strain>
    </source>
</reference>
<dbReference type="Proteomes" id="UP000009084">
    <property type="component" value="Unassembled WGS sequence"/>
</dbReference>
<feature type="coiled-coil region" evidence="1">
    <location>
        <begin position="276"/>
        <end position="310"/>
    </location>
</feature>
<protein>
    <submittedName>
        <fullName evidence="4">Uncharacterized protein</fullName>
    </submittedName>
</protein>
<dbReference type="AlphaFoldDB" id="C5P306"/>
<name>C5P306_COCP7</name>
<evidence type="ECO:0000256" key="1">
    <source>
        <dbReference type="SAM" id="Coils"/>
    </source>
</evidence>
<dbReference type="KEGG" id="cpw:9696333"/>
<feature type="region of interest" description="Disordered" evidence="2">
    <location>
        <begin position="406"/>
        <end position="430"/>
    </location>
</feature>
<feature type="compositionally biased region" description="Basic and acidic residues" evidence="2">
    <location>
        <begin position="419"/>
        <end position="430"/>
    </location>
</feature>
<evidence type="ECO:0000256" key="2">
    <source>
        <dbReference type="SAM" id="MobiDB-lite"/>
    </source>
</evidence>
<dbReference type="RefSeq" id="XP_003070839.1">
    <property type="nucleotide sequence ID" value="XM_003070793.1"/>
</dbReference>
<feature type="region of interest" description="Disordered" evidence="2">
    <location>
        <begin position="78"/>
        <end position="99"/>
    </location>
</feature>
<proteinExistence type="predicted"/>
<dbReference type="HOGENOM" id="CLU_627297_0_0_1"/>
<sequence length="430" mass="49199">MEPSHRATTHRPPISPPIQSPRSQQTSNQTIPADLGTRNKHKHHRRLSHRTYLHAHVHNGLYLPHERWVEDHLIGGEDHHWRQPRGQRDLGTGLDGQREKYRRLRPHRRHASRERRLRSRSARRDIIPVEASEMPVGSPDNAEDARLSGKISEEIANAHEMDNVIRLPFVQSMEYIRQEDVEKERERRKEAEKSNSAALSSIADHSIRFSQRLDIAYYNLLDRLSSIRSTIQSFQSLCELTTNLDTDFNNQAAKLVQETRKQITDFQGFVPQIHKVEALERRMNDCREKALKLDKRLEAVRERIDAWDRKEVEWQKRVSRRLRILWAVMGTVVLLLAAVGLVDHFKLRSASEGLGTTENLKAVVAGAIGNTTRCLDEVQRLDVQADDKGLSANPFGLNTENGCHNCGTGGPTTAPGPRGPEKTRRVLDEL</sequence>
<comment type="caution">
    <text evidence="4">The sequence shown here is derived from an EMBL/GenBank/DDBJ whole genome shotgun (WGS) entry which is preliminary data.</text>
</comment>
<feature type="region of interest" description="Disordered" evidence="2">
    <location>
        <begin position="1"/>
        <end position="48"/>
    </location>
</feature>